<dbReference type="Pfam" id="PF12770">
    <property type="entry name" value="CHAT"/>
    <property type="match status" value="1"/>
</dbReference>
<proteinExistence type="predicted"/>
<dbReference type="Gene3D" id="1.25.40.10">
    <property type="entry name" value="Tetratricopeptide repeat domain"/>
    <property type="match status" value="1"/>
</dbReference>
<gene>
    <name evidence="2" type="ORF">EKO23_06250</name>
</gene>
<keyword evidence="3" id="KW-1185">Reference proteome</keyword>
<dbReference type="EMBL" id="SDKM01000007">
    <property type="protein sequence ID" value="RYP87208.1"/>
    <property type="molecule type" value="Genomic_DNA"/>
</dbReference>
<dbReference type="InterPro" id="IPR024983">
    <property type="entry name" value="CHAT_dom"/>
</dbReference>
<evidence type="ECO:0000313" key="3">
    <source>
        <dbReference type="Proteomes" id="UP000295198"/>
    </source>
</evidence>
<dbReference type="AlphaFoldDB" id="A0A4Q4ZH91"/>
<dbReference type="InterPro" id="IPR011990">
    <property type="entry name" value="TPR-like_helical_dom_sf"/>
</dbReference>
<dbReference type="Proteomes" id="UP000295198">
    <property type="component" value="Unassembled WGS sequence"/>
</dbReference>
<feature type="domain" description="CHAT" evidence="1">
    <location>
        <begin position="622"/>
        <end position="856"/>
    </location>
</feature>
<accession>A0A4Q4ZH91</accession>
<evidence type="ECO:0000259" key="1">
    <source>
        <dbReference type="Pfam" id="PF12770"/>
    </source>
</evidence>
<evidence type="ECO:0000313" key="2">
    <source>
        <dbReference type="EMBL" id="RYP87208.1"/>
    </source>
</evidence>
<organism evidence="2 3">
    <name type="scientific">Nocardioides guangzhouensis</name>
    <dbReference type="NCBI Taxonomy" id="2497878"/>
    <lineage>
        <taxon>Bacteria</taxon>
        <taxon>Bacillati</taxon>
        <taxon>Actinomycetota</taxon>
        <taxon>Actinomycetes</taxon>
        <taxon>Propionibacteriales</taxon>
        <taxon>Nocardioidaceae</taxon>
        <taxon>Nocardioides</taxon>
    </lineage>
</organism>
<name>A0A4Q4ZH91_9ACTN</name>
<protein>
    <submittedName>
        <fullName evidence="2">CHAT domain-containing protein</fullName>
    </submittedName>
</protein>
<dbReference type="SUPFAM" id="SSF48452">
    <property type="entry name" value="TPR-like"/>
    <property type="match status" value="1"/>
</dbReference>
<sequence length="868" mass="91635">MADPAPSPSAPPEVGGLLALALSRPHEALAAARSLLADGGDPAAAAIAHQAAGVVLRDFGDMDEALLEFRAAIRCARRARDDEREADVRAAYGVALVMAGHPRGLAEIRRAADVATGAANGRIQIRLAHALWLVGRNADMLRAAQRAVDLLEGSGDLPWEGRAFGHRAKAHLALGAVARADADYARSEQLFAAAGQRLEYASALQDRGTTAFARGDLPAALTFLDDAQQVVDELGVFEPEIDVARVQVLLAAELARDALRVADAAVARSLYLHGSAVRRAELLFAAALAASASGDQETAVARSAEAVRMFRHQQRGWWAGRAELVLLGSRFATDGASPALLRAATRLATTLESVDPSRVPEARLLCGRLALAGGQRVTGVRHLRAAAARRPRDVRARSTGWLARAVLADVEARPGDMLAACRRGLDLIDVHLGTLGATELRAQATAQGDDLARLALAHAVRTGDAHRLLVWSERWRATALTVPPVRSEVEPELTRDLAALRTVARRLEDEPTGAGAATLRREQRRLEDAVRRRALHRPGAGAGTSERLQVTQLRTLLGESELVVLTDVDGQLYAVVLSGDRPATMHHVGGVEAVERALAQTLFALRRQGTRPGGSPLDLAPIGERLQEALLGTAVDALTAQSVVVVPTGRLHAVPWALLPRLADRAVTVAPSAATWMRGQRAATVHDGRVVLVGGPRLSTGAAEVRHLAERYPDAVVLADGEATSERVLAAMDGASLVHVAAHGTFRSDSPLLSALELDDGPLTVYDLERLGRAPHRVVLSSCNSAVGAPSGADELLGVVRALMTYGSVGVVASVVPVDDPATVPFMLELHRLLEDRPLGQALSEARAAVRDDPAARTAADSFIALGG</sequence>
<reference evidence="2 3" key="1">
    <citation type="submission" date="2019-01" db="EMBL/GenBank/DDBJ databases">
        <title>Nocardioides guangzhouensis sp. nov., an actinobacterium isolated from soil.</title>
        <authorList>
            <person name="Fu Y."/>
            <person name="Cai Y."/>
            <person name="Lin Z."/>
            <person name="Chen P."/>
        </authorList>
    </citation>
    <scope>NUCLEOTIDE SEQUENCE [LARGE SCALE GENOMIC DNA]</scope>
    <source>
        <strain evidence="2 3">130</strain>
    </source>
</reference>
<dbReference type="OrthoDB" id="9761935at2"/>
<dbReference type="RefSeq" id="WP_134715263.1">
    <property type="nucleotide sequence ID" value="NZ_SDKM01000007.1"/>
</dbReference>
<comment type="caution">
    <text evidence="2">The sequence shown here is derived from an EMBL/GenBank/DDBJ whole genome shotgun (WGS) entry which is preliminary data.</text>
</comment>